<name>A0A6A1R1R6_9BURK</name>
<proteinExistence type="predicted"/>
<gene>
    <name evidence="1" type="ORF">F7P80_11050</name>
</gene>
<organism evidence="1">
    <name type="scientific">Comamonas kerstersii</name>
    <dbReference type="NCBI Taxonomy" id="225992"/>
    <lineage>
        <taxon>Bacteria</taxon>
        <taxon>Pseudomonadati</taxon>
        <taxon>Pseudomonadota</taxon>
        <taxon>Betaproteobacteria</taxon>
        <taxon>Burkholderiales</taxon>
        <taxon>Comamonadaceae</taxon>
        <taxon>Comamonas</taxon>
    </lineage>
</organism>
<dbReference type="RefSeq" id="WP_151044755.1">
    <property type="nucleotide sequence ID" value="NZ_VZOT01000007.1"/>
</dbReference>
<sequence length="69" mass="7768">MTTCVHCKHWNPKATDTNMLRFGFARCDRKALPGHTLSAKAQACGEFKPLEAEKVQARVAWLKQRKAIA</sequence>
<evidence type="ECO:0000313" key="1">
    <source>
        <dbReference type="EMBL" id="KAB0586165.1"/>
    </source>
</evidence>
<accession>A0A6A1R1R6</accession>
<dbReference type="EMBL" id="VZOT01000007">
    <property type="protein sequence ID" value="KAB0586165.1"/>
    <property type="molecule type" value="Genomic_DNA"/>
</dbReference>
<reference evidence="1" key="1">
    <citation type="submission" date="2019-09" db="EMBL/GenBank/DDBJ databases">
        <title>Draft genome sequences of 48 bacterial type strains from the CCUG.</title>
        <authorList>
            <person name="Tunovic T."/>
            <person name="Pineiro-Iglesias B."/>
            <person name="Unosson C."/>
            <person name="Inganas E."/>
            <person name="Ohlen M."/>
            <person name="Cardew S."/>
            <person name="Jensie-Markopoulos S."/>
            <person name="Salva-Serra F."/>
            <person name="Jaen-Luchoro D."/>
            <person name="Karlsson R."/>
            <person name="Svensson-Stadler L."/>
            <person name="Chun J."/>
            <person name="Moore E."/>
        </authorList>
    </citation>
    <scope>NUCLEOTIDE SEQUENCE</scope>
    <source>
        <strain evidence="1">CCUG 15333</strain>
    </source>
</reference>
<protein>
    <submittedName>
        <fullName evidence="1">Uncharacterized protein</fullName>
    </submittedName>
</protein>
<comment type="caution">
    <text evidence="1">The sequence shown here is derived from an EMBL/GenBank/DDBJ whole genome shotgun (WGS) entry which is preliminary data.</text>
</comment>
<dbReference type="AlphaFoldDB" id="A0A6A1R1R6"/>